<gene>
    <name evidence="2" type="ORF">UFOPK3376_01616</name>
</gene>
<dbReference type="AlphaFoldDB" id="A0A6J7EJN1"/>
<protein>
    <submittedName>
        <fullName evidence="2">Unannotated protein</fullName>
    </submittedName>
</protein>
<dbReference type="Pfam" id="PF01168">
    <property type="entry name" value="Ala_racemase_N"/>
    <property type="match status" value="1"/>
</dbReference>
<dbReference type="SUPFAM" id="SSF50621">
    <property type="entry name" value="Alanine racemase C-terminal domain-like"/>
    <property type="match status" value="1"/>
</dbReference>
<dbReference type="InterPro" id="IPR009006">
    <property type="entry name" value="Ala_racemase/Decarboxylase_C"/>
</dbReference>
<dbReference type="EMBL" id="CAFBLP010000038">
    <property type="protein sequence ID" value="CAB4881898.1"/>
    <property type="molecule type" value="Genomic_DNA"/>
</dbReference>
<reference evidence="2" key="1">
    <citation type="submission" date="2020-05" db="EMBL/GenBank/DDBJ databases">
        <authorList>
            <person name="Chiriac C."/>
            <person name="Salcher M."/>
            <person name="Ghai R."/>
            <person name="Kavagutti S V."/>
        </authorList>
    </citation>
    <scope>NUCLEOTIDE SEQUENCE</scope>
</reference>
<proteinExistence type="predicted"/>
<sequence length="318" mass="34361">MGLRLRVRRQAWMQSVQAQAALRPGLIPVVKGNGYGFGRRTLMPIAAELATQVAVGTVYEAGDVPSNRSAMVLTPHLDALPADLAPTASLTVGAVEHVQALVDQGWRGDVVLKLQSSMHRYGVTPGELGVLASTVDAAGCTPIAYALHLPLSGTAQAHADEVEAWLTSLDPALPVVLSHLDTDTYLQITRRHPERTLRIRCGTALWHADRSLMQLTADVLDVHAVKAGQTAGYRDTSITADGWVVLVAAGSAHGVGPLDDGRSPFHFARQRLLLLEPVHMHTAMLFVPAEQVCPRIGDRVDVQRPLILTHVDELDWVR</sequence>
<dbReference type="GO" id="GO:0003824">
    <property type="term" value="F:catalytic activity"/>
    <property type="evidence" value="ECO:0007669"/>
    <property type="project" value="InterPro"/>
</dbReference>
<dbReference type="InterPro" id="IPR001608">
    <property type="entry name" value="Ala_racemase_N"/>
</dbReference>
<dbReference type="Gene3D" id="3.20.20.10">
    <property type="entry name" value="Alanine racemase"/>
    <property type="match status" value="1"/>
</dbReference>
<evidence type="ECO:0000313" key="2">
    <source>
        <dbReference type="EMBL" id="CAB4881898.1"/>
    </source>
</evidence>
<accession>A0A6J7EJN1</accession>
<dbReference type="InterPro" id="IPR029066">
    <property type="entry name" value="PLP-binding_barrel"/>
</dbReference>
<dbReference type="SUPFAM" id="SSF51419">
    <property type="entry name" value="PLP-binding barrel"/>
    <property type="match status" value="1"/>
</dbReference>
<dbReference type="Gene3D" id="2.40.37.10">
    <property type="entry name" value="Lyase, Ornithine Decarboxylase, Chain A, domain 1"/>
    <property type="match status" value="1"/>
</dbReference>
<feature type="domain" description="Alanine racemase N-terminal" evidence="1">
    <location>
        <begin position="15"/>
        <end position="206"/>
    </location>
</feature>
<name>A0A6J7EJN1_9ZZZZ</name>
<organism evidence="2">
    <name type="scientific">freshwater metagenome</name>
    <dbReference type="NCBI Taxonomy" id="449393"/>
    <lineage>
        <taxon>unclassified sequences</taxon>
        <taxon>metagenomes</taxon>
        <taxon>ecological metagenomes</taxon>
    </lineage>
</organism>
<evidence type="ECO:0000259" key="1">
    <source>
        <dbReference type="Pfam" id="PF01168"/>
    </source>
</evidence>